<evidence type="ECO:0000313" key="2">
    <source>
        <dbReference type="Proteomes" id="UP000010420"/>
    </source>
</evidence>
<organism evidence="1 2">
    <name type="scientific">Clostridium celatum DSM 1785</name>
    <dbReference type="NCBI Taxonomy" id="545697"/>
    <lineage>
        <taxon>Bacteria</taxon>
        <taxon>Bacillati</taxon>
        <taxon>Bacillota</taxon>
        <taxon>Clostridia</taxon>
        <taxon>Eubacteriales</taxon>
        <taxon>Clostridiaceae</taxon>
        <taxon>Clostridium</taxon>
    </lineage>
</organism>
<dbReference type="EMBL" id="AMEZ01000070">
    <property type="protein sequence ID" value="EKY25422.1"/>
    <property type="molecule type" value="Genomic_DNA"/>
</dbReference>
<sequence length="392" mass="46430">MKKLIIAILIVFNIFIIGCTDDTIVLESDARIEQSLNKYEITEKVIEDKEEYTIFEPVFFNEDKVYGTLSPTKLNVGYESDEIDMPYLINLNGEVEKLDENYFTRAEKSNLIDVDRSYGIYSEGLHLRDRTYYYADIKNNIKIKLDNYETLIYELEDSKKDYYYIGFKVNEDYYVNLLNINNTGDTRGFGEEEKITIIDIKNNKVYNTYVIKANYRYFYYDIKENNIMAIDETGKVSKVEIIDDKIVFEYYKTIDLKGLRFDIWYLNNYTKGDNIILNLYDDNTFHEQVIYNIYSNEVIKLDKFIVNNIDNSDYIISSYNGDIYLSEINDELKIDLIYKIAKAEEYDNFDGVINDKGNTIFLRKVLYNDTTVDESPISYIKKVEYSFIEIER</sequence>
<keyword evidence="2" id="KW-1185">Reference proteome</keyword>
<protein>
    <recommendedName>
        <fullName evidence="3">Lipoprotein</fullName>
    </recommendedName>
</protein>
<comment type="caution">
    <text evidence="1">The sequence shown here is derived from an EMBL/GenBank/DDBJ whole genome shotgun (WGS) entry which is preliminary data.</text>
</comment>
<dbReference type="Proteomes" id="UP000010420">
    <property type="component" value="Unassembled WGS sequence"/>
</dbReference>
<accession>L1QCU6</accession>
<dbReference type="STRING" id="545697.HMPREF0216_02522"/>
<dbReference type="PATRIC" id="fig|545697.3.peg.2483"/>
<dbReference type="PROSITE" id="PS51257">
    <property type="entry name" value="PROKAR_LIPOPROTEIN"/>
    <property type="match status" value="1"/>
</dbReference>
<dbReference type="HOGENOM" id="CLU_703387_0_0_9"/>
<evidence type="ECO:0000313" key="1">
    <source>
        <dbReference type="EMBL" id="EKY25422.1"/>
    </source>
</evidence>
<reference evidence="1 2" key="1">
    <citation type="submission" date="2012-05" db="EMBL/GenBank/DDBJ databases">
        <authorList>
            <person name="Weinstock G."/>
            <person name="Sodergren E."/>
            <person name="Lobos E.A."/>
            <person name="Fulton L."/>
            <person name="Fulton R."/>
            <person name="Courtney L."/>
            <person name="Fronick C."/>
            <person name="O'Laughlin M."/>
            <person name="Godfrey J."/>
            <person name="Wilson R.M."/>
            <person name="Miner T."/>
            <person name="Farmer C."/>
            <person name="Delehaunty K."/>
            <person name="Cordes M."/>
            <person name="Minx P."/>
            <person name="Tomlinson C."/>
            <person name="Chen J."/>
            <person name="Wollam A."/>
            <person name="Pepin K.H."/>
            <person name="Bhonagiri V."/>
            <person name="Zhang X."/>
            <person name="Suruliraj S."/>
            <person name="Warren W."/>
            <person name="Mitreva M."/>
            <person name="Mardis E.R."/>
            <person name="Wilson R.K."/>
        </authorList>
    </citation>
    <scope>NUCLEOTIDE SEQUENCE [LARGE SCALE GENOMIC DNA]</scope>
    <source>
        <strain evidence="1 2">DSM 1785</strain>
    </source>
</reference>
<name>L1QCU6_9CLOT</name>
<proteinExistence type="predicted"/>
<evidence type="ECO:0008006" key="3">
    <source>
        <dbReference type="Google" id="ProtNLM"/>
    </source>
</evidence>
<dbReference type="AlphaFoldDB" id="L1QCU6"/>
<gene>
    <name evidence="1" type="ORF">HMPREF0216_02522</name>
</gene>
<dbReference type="OrthoDB" id="9775391at2"/>
<dbReference type="eggNOG" id="ENOG503157C">
    <property type="taxonomic scope" value="Bacteria"/>
</dbReference>
<dbReference type="RefSeq" id="WP_005214465.1">
    <property type="nucleotide sequence ID" value="NZ_KB291660.1"/>
</dbReference>